<sequence>MTLRSEGDARADDGSGPSRLIVVVVGLIALLAAAYTAYLWGQFLLEIGTAGLPGSNAGPDFRTFSVAGSLARVGNVADLYNPSAISYEIANAAAYVYPSWFAISMIPLSGMGFQAGYWMWLSVTAAFAAGSLAKLHRRVGVVAFLIAFIGPAGFKTVLPGQSAFLMLGLSAVIAWAMVNRHDRTAGVAAGLMAFKPHMVLGLGFVWLLRWKRFGTSIVSAVAAGVILYGGSELLLPGSMAGWISLVTDSSVELVHPRAEITLGAAARLLLGDGSIGTAVTVLLVIGGVAWLASVIHRRVVDDGTLLLAAFGAAAVLSLHALLYDTFVIVPALVLVWRARPWL</sequence>
<feature type="transmembrane region" description="Helical" evidence="7">
    <location>
        <begin position="185"/>
        <end position="207"/>
    </location>
</feature>
<feature type="transmembrane region" description="Helical" evidence="7">
    <location>
        <begin position="213"/>
        <end position="235"/>
    </location>
</feature>
<keyword evidence="3" id="KW-0808">Transferase</keyword>
<evidence type="ECO:0000256" key="1">
    <source>
        <dbReference type="ARBA" id="ARBA00004651"/>
    </source>
</evidence>
<proteinExistence type="predicted"/>
<dbReference type="Pfam" id="PF09594">
    <property type="entry name" value="GT87"/>
    <property type="match status" value="1"/>
</dbReference>
<accession>A0A3B0RR52</accession>
<evidence type="ECO:0000313" key="8">
    <source>
        <dbReference type="EMBL" id="VAV90758.1"/>
    </source>
</evidence>
<feature type="transmembrane region" description="Helical" evidence="7">
    <location>
        <begin position="135"/>
        <end position="154"/>
    </location>
</feature>
<name>A0A3B0RR52_9ZZZZ</name>
<evidence type="ECO:0000256" key="5">
    <source>
        <dbReference type="ARBA" id="ARBA00022989"/>
    </source>
</evidence>
<keyword evidence="2" id="KW-1003">Cell membrane</keyword>
<comment type="subcellular location">
    <subcellularLocation>
        <location evidence="1">Cell membrane</location>
        <topology evidence="1">Multi-pass membrane protein</topology>
    </subcellularLocation>
</comment>
<protein>
    <recommendedName>
        <fullName evidence="9">DUF2029 domain-containing protein</fullName>
    </recommendedName>
</protein>
<gene>
    <name evidence="8" type="ORF">MNBD_ACTINO01-2138</name>
</gene>
<reference evidence="8" key="1">
    <citation type="submission" date="2018-06" db="EMBL/GenBank/DDBJ databases">
        <authorList>
            <person name="Zhirakovskaya E."/>
        </authorList>
    </citation>
    <scope>NUCLEOTIDE SEQUENCE</scope>
</reference>
<evidence type="ECO:0000256" key="7">
    <source>
        <dbReference type="SAM" id="Phobius"/>
    </source>
</evidence>
<feature type="transmembrane region" description="Helical" evidence="7">
    <location>
        <begin position="307"/>
        <end position="336"/>
    </location>
</feature>
<dbReference type="EMBL" id="UOEI01000050">
    <property type="protein sequence ID" value="VAV90758.1"/>
    <property type="molecule type" value="Genomic_DNA"/>
</dbReference>
<evidence type="ECO:0000256" key="3">
    <source>
        <dbReference type="ARBA" id="ARBA00022679"/>
    </source>
</evidence>
<evidence type="ECO:0008006" key="9">
    <source>
        <dbReference type="Google" id="ProtNLM"/>
    </source>
</evidence>
<feature type="non-terminal residue" evidence="8">
    <location>
        <position position="342"/>
    </location>
</feature>
<feature type="transmembrane region" description="Helical" evidence="7">
    <location>
        <begin position="275"/>
        <end position="295"/>
    </location>
</feature>
<feature type="transmembrane region" description="Helical" evidence="7">
    <location>
        <begin position="20"/>
        <end position="40"/>
    </location>
</feature>
<evidence type="ECO:0000256" key="2">
    <source>
        <dbReference type="ARBA" id="ARBA00022475"/>
    </source>
</evidence>
<keyword evidence="5 7" id="KW-1133">Transmembrane helix</keyword>
<dbReference type="GO" id="GO:0005886">
    <property type="term" value="C:plasma membrane"/>
    <property type="evidence" value="ECO:0007669"/>
    <property type="project" value="UniProtKB-SubCell"/>
</dbReference>
<feature type="transmembrane region" description="Helical" evidence="7">
    <location>
        <begin position="100"/>
        <end position="123"/>
    </location>
</feature>
<organism evidence="8">
    <name type="scientific">hydrothermal vent metagenome</name>
    <dbReference type="NCBI Taxonomy" id="652676"/>
    <lineage>
        <taxon>unclassified sequences</taxon>
        <taxon>metagenomes</taxon>
        <taxon>ecological metagenomes</taxon>
    </lineage>
</organism>
<evidence type="ECO:0000256" key="6">
    <source>
        <dbReference type="ARBA" id="ARBA00023136"/>
    </source>
</evidence>
<keyword evidence="6 7" id="KW-0472">Membrane</keyword>
<dbReference type="InterPro" id="IPR018584">
    <property type="entry name" value="GT87"/>
</dbReference>
<dbReference type="AlphaFoldDB" id="A0A3B0RR52"/>
<dbReference type="GO" id="GO:0016758">
    <property type="term" value="F:hexosyltransferase activity"/>
    <property type="evidence" value="ECO:0007669"/>
    <property type="project" value="InterPro"/>
</dbReference>
<keyword evidence="4 7" id="KW-0812">Transmembrane</keyword>
<evidence type="ECO:0000256" key="4">
    <source>
        <dbReference type="ARBA" id="ARBA00022692"/>
    </source>
</evidence>